<dbReference type="EMBL" id="JBBNAE010000006">
    <property type="protein sequence ID" value="KAK9117188.1"/>
    <property type="molecule type" value="Genomic_DNA"/>
</dbReference>
<evidence type="ECO:0000256" key="2">
    <source>
        <dbReference type="ARBA" id="ARBA00010325"/>
    </source>
</evidence>
<keyword evidence="4" id="KW-0863">Zinc-finger</keyword>
<protein>
    <recommendedName>
        <fullName evidence="12">Axial regulator YABBY 4</fullName>
    </recommendedName>
</protein>
<dbReference type="AlphaFoldDB" id="A0AAP0NS25"/>
<dbReference type="GO" id="GO:0008270">
    <property type="term" value="F:zinc ion binding"/>
    <property type="evidence" value="ECO:0007669"/>
    <property type="project" value="UniProtKB-KW"/>
</dbReference>
<proteinExistence type="inferred from homology"/>
<dbReference type="SUPFAM" id="SSF47095">
    <property type="entry name" value="HMG-box"/>
    <property type="match status" value="1"/>
</dbReference>
<keyword evidence="3" id="KW-0479">Metal-binding</keyword>
<dbReference type="GO" id="GO:0045165">
    <property type="term" value="P:cell fate commitment"/>
    <property type="evidence" value="ECO:0007669"/>
    <property type="project" value="TreeGrafter"/>
</dbReference>
<evidence type="ECO:0000256" key="1">
    <source>
        <dbReference type="ARBA" id="ARBA00004123"/>
    </source>
</evidence>
<name>A0AAP0NS25_9MAGN</name>
<dbReference type="PANTHER" id="PTHR31675:SF8">
    <property type="entry name" value="AXIAL REGULATOR YABBY 4"/>
    <property type="match status" value="1"/>
</dbReference>
<feature type="domain" description="YABBY protein C-terminal" evidence="8">
    <location>
        <begin position="105"/>
        <end position="170"/>
    </location>
</feature>
<feature type="domain" description="YABBY N-terminal" evidence="9">
    <location>
        <begin position="12"/>
        <end position="63"/>
    </location>
</feature>
<evidence type="ECO:0000259" key="9">
    <source>
        <dbReference type="Pfam" id="PF24868"/>
    </source>
</evidence>
<evidence type="ECO:0000256" key="6">
    <source>
        <dbReference type="ARBA" id="ARBA00023242"/>
    </source>
</evidence>
<gene>
    <name evidence="10" type="ORF">Sjap_016135</name>
</gene>
<dbReference type="GO" id="GO:0048481">
    <property type="term" value="P:plant ovule development"/>
    <property type="evidence" value="ECO:0007669"/>
    <property type="project" value="TreeGrafter"/>
</dbReference>
<dbReference type="Pfam" id="PF24868">
    <property type="entry name" value="YABBY_N"/>
    <property type="match status" value="1"/>
</dbReference>
<dbReference type="InterPro" id="IPR056776">
    <property type="entry name" value="YABBY_N"/>
</dbReference>
<dbReference type="GO" id="GO:0009944">
    <property type="term" value="P:polarity specification of adaxial/abaxial axis"/>
    <property type="evidence" value="ECO:0007669"/>
    <property type="project" value="TreeGrafter"/>
</dbReference>
<keyword evidence="11" id="KW-1185">Reference proteome</keyword>
<evidence type="ECO:0000256" key="5">
    <source>
        <dbReference type="ARBA" id="ARBA00022833"/>
    </source>
</evidence>
<dbReference type="InterPro" id="IPR006780">
    <property type="entry name" value="YABBY"/>
</dbReference>
<dbReference type="Pfam" id="PF04690">
    <property type="entry name" value="YABBY"/>
    <property type="match status" value="1"/>
</dbReference>
<dbReference type="GO" id="GO:0005634">
    <property type="term" value="C:nucleus"/>
    <property type="evidence" value="ECO:0007669"/>
    <property type="project" value="UniProtKB-SubCell"/>
</dbReference>
<evidence type="ECO:0000259" key="8">
    <source>
        <dbReference type="Pfam" id="PF04690"/>
    </source>
</evidence>
<comment type="similarity">
    <text evidence="2">Belongs to the YABBY family.</text>
</comment>
<evidence type="ECO:0000256" key="4">
    <source>
        <dbReference type="ARBA" id="ARBA00022771"/>
    </source>
</evidence>
<reference evidence="10 11" key="1">
    <citation type="submission" date="2024-01" db="EMBL/GenBank/DDBJ databases">
        <title>Genome assemblies of Stephania.</title>
        <authorList>
            <person name="Yang L."/>
        </authorList>
    </citation>
    <scope>NUCLEOTIDE SEQUENCE [LARGE SCALE GENOMIC DNA]</scope>
    <source>
        <strain evidence="10">QJT</strain>
        <tissue evidence="10">Leaf</tissue>
    </source>
</reference>
<evidence type="ECO:0000313" key="11">
    <source>
        <dbReference type="Proteomes" id="UP001417504"/>
    </source>
</evidence>
<organism evidence="10 11">
    <name type="scientific">Stephania japonica</name>
    <dbReference type="NCBI Taxonomy" id="461633"/>
    <lineage>
        <taxon>Eukaryota</taxon>
        <taxon>Viridiplantae</taxon>
        <taxon>Streptophyta</taxon>
        <taxon>Embryophyta</taxon>
        <taxon>Tracheophyta</taxon>
        <taxon>Spermatophyta</taxon>
        <taxon>Magnoliopsida</taxon>
        <taxon>Ranunculales</taxon>
        <taxon>Menispermaceae</taxon>
        <taxon>Menispermoideae</taxon>
        <taxon>Cissampelideae</taxon>
        <taxon>Stephania</taxon>
    </lineage>
</organism>
<comment type="caution">
    <text evidence="10">The sequence shown here is derived from an EMBL/GenBank/DDBJ whole genome shotgun (WGS) entry which is preliminary data.</text>
</comment>
<evidence type="ECO:0008006" key="12">
    <source>
        <dbReference type="Google" id="ProtNLM"/>
    </source>
</evidence>
<dbReference type="Gene3D" id="1.10.30.10">
    <property type="entry name" value="High mobility group box domain"/>
    <property type="match status" value="1"/>
</dbReference>
<sequence>MSSNCNPHLDPLEQICYVQCGFCTTILLVNVPSCDILKVVTVKCGHCTELLTVNLKRATFIPLHLLAPLEDKAVEELISLEEVQELPKGMSQTKSPVVESADNDKEDMSLPNNQIINKPPEKRQRAPSAYNHFIKEEIKRIKAREPNITHKEAFSSAAKNWAHFPKIQHNKDGESCSHEGWDTDHIK</sequence>
<accession>A0AAP0NS25</accession>
<dbReference type="Proteomes" id="UP001417504">
    <property type="component" value="Unassembled WGS sequence"/>
</dbReference>
<keyword evidence="6" id="KW-0539">Nucleus</keyword>
<evidence type="ECO:0000256" key="7">
    <source>
        <dbReference type="SAM" id="MobiDB-lite"/>
    </source>
</evidence>
<keyword evidence="5" id="KW-0862">Zinc</keyword>
<dbReference type="InterPro" id="IPR036910">
    <property type="entry name" value="HMG_box_dom_sf"/>
</dbReference>
<dbReference type="PANTHER" id="PTHR31675">
    <property type="entry name" value="PROTEIN YABBY 6-RELATED"/>
    <property type="match status" value="1"/>
</dbReference>
<evidence type="ECO:0000256" key="3">
    <source>
        <dbReference type="ARBA" id="ARBA00022723"/>
    </source>
</evidence>
<comment type="subcellular location">
    <subcellularLocation>
        <location evidence="1">Nucleus</location>
    </subcellularLocation>
</comment>
<feature type="region of interest" description="Disordered" evidence="7">
    <location>
        <begin position="89"/>
        <end position="126"/>
    </location>
</feature>
<evidence type="ECO:0000313" key="10">
    <source>
        <dbReference type="EMBL" id="KAK9117188.1"/>
    </source>
</evidence>
<dbReference type="InterPro" id="IPR056775">
    <property type="entry name" value="YABBY_C"/>
</dbReference>